<evidence type="ECO:0000313" key="4">
    <source>
        <dbReference type="Proteomes" id="UP000187172"/>
    </source>
</evidence>
<sequence>MKKQNFIANMAPLAEFDQLQSGVPASLTIAQAALESAWGTSELAVKANNLFGIKGQGTAGSMRLQTTEYVRGVAGRVIADFRAYNSWAESVADHSSLLVNGVSWDRDKYAGALRTDGRSAAAAIGAAGYATDPEYADKLIRIIDQYNLDQYDAWKEGAHMTPEEKAAFSELQNTVAKQAEWIKQQQALLSMPCPDWAKEAYRYYKPYIADETGSYDFWRQLVIQYRKEKGIKVGSDQD</sequence>
<dbReference type="STRING" id="297318.BK138_21560"/>
<feature type="domain" description="Mannosyl-glycoprotein endo-beta-N-acetylglucosamidase-like" evidence="2">
    <location>
        <begin position="4"/>
        <end position="152"/>
    </location>
</feature>
<evidence type="ECO:0000256" key="1">
    <source>
        <dbReference type="ARBA" id="ARBA00022801"/>
    </source>
</evidence>
<dbReference type="PRINTS" id="PR01002">
    <property type="entry name" value="FLGFLGJ"/>
</dbReference>
<keyword evidence="4" id="KW-1185">Reference proteome</keyword>
<dbReference type="RefSeq" id="WP_076172838.1">
    <property type="nucleotide sequence ID" value="NZ_MRTP01000006.1"/>
</dbReference>
<dbReference type="Gene3D" id="4.10.80.30">
    <property type="entry name" value="DNA polymerase, domain 6"/>
    <property type="match status" value="1"/>
</dbReference>
<name>A0A1R1ELI2_9BACL</name>
<dbReference type="EMBL" id="MRTP01000006">
    <property type="protein sequence ID" value="OMF52665.1"/>
    <property type="molecule type" value="Genomic_DNA"/>
</dbReference>
<keyword evidence="1" id="KW-0378">Hydrolase</keyword>
<comment type="caution">
    <text evidence="3">The sequence shown here is derived from an EMBL/GenBank/DDBJ whole genome shotgun (WGS) entry which is preliminary data.</text>
</comment>
<dbReference type="PANTHER" id="PTHR33308">
    <property type="entry name" value="PEPTIDOGLYCAN HYDROLASE FLGJ"/>
    <property type="match status" value="1"/>
</dbReference>
<reference evidence="3 4" key="1">
    <citation type="submission" date="2016-11" db="EMBL/GenBank/DDBJ databases">
        <title>Paenibacillus species isolates.</title>
        <authorList>
            <person name="Beno S.M."/>
        </authorList>
    </citation>
    <scope>NUCLEOTIDE SEQUENCE [LARGE SCALE GENOMIC DNA]</scope>
    <source>
        <strain evidence="3 4">FSL R5-0378</strain>
    </source>
</reference>
<dbReference type="Proteomes" id="UP000187172">
    <property type="component" value="Unassembled WGS sequence"/>
</dbReference>
<protein>
    <recommendedName>
        <fullName evidence="2">Mannosyl-glycoprotein endo-beta-N-acetylglucosamidase-like domain-containing protein</fullName>
    </recommendedName>
</protein>
<evidence type="ECO:0000313" key="3">
    <source>
        <dbReference type="EMBL" id="OMF52665.1"/>
    </source>
</evidence>
<dbReference type="Gene3D" id="1.10.530.10">
    <property type="match status" value="1"/>
</dbReference>
<evidence type="ECO:0000259" key="2">
    <source>
        <dbReference type="SMART" id="SM00047"/>
    </source>
</evidence>
<dbReference type="AlphaFoldDB" id="A0A1R1ELI2"/>
<dbReference type="SMART" id="SM00047">
    <property type="entry name" value="LYZ2"/>
    <property type="match status" value="1"/>
</dbReference>
<accession>A0A1R1ELI2</accession>
<gene>
    <name evidence="3" type="ORF">BK138_21560</name>
</gene>
<dbReference type="GO" id="GO:0004040">
    <property type="term" value="F:amidase activity"/>
    <property type="evidence" value="ECO:0007669"/>
    <property type="project" value="InterPro"/>
</dbReference>
<dbReference type="PANTHER" id="PTHR33308:SF10">
    <property type="entry name" value="EXO-GLUCOSAMINIDASE LYTG"/>
    <property type="match status" value="1"/>
</dbReference>
<organism evidence="3 4">
    <name type="scientific">Paenibacillus rhizosphaerae</name>
    <dbReference type="NCBI Taxonomy" id="297318"/>
    <lineage>
        <taxon>Bacteria</taxon>
        <taxon>Bacillati</taxon>
        <taxon>Bacillota</taxon>
        <taxon>Bacilli</taxon>
        <taxon>Bacillales</taxon>
        <taxon>Paenibacillaceae</taxon>
        <taxon>Paenibacillus</taxon>
    </lineage>
</organism>
<proteinExistence type="predicted"/>
<dbReference type="InterPro" id="IPR051056">
    <property type="entry name" value="Glycosyl_Hydrolase_73"/>
</dbReference>
<dbReference type="InterPro" id="IPR002901">
    <property type="entry name" value="MGlyc_endo_b_GlcNAc-like_dom"/>
</dbReference>
<dbReference type="Pfam" id="PF01832">
    <property type="entry name" value="Glucosaminidase"/>
    <property type="match status" value="1"/>
</dbReference>